<dbReference type="EMBL" id="LPZR01000200">
    <property type="protein sequence ID" value="KYO50391.1"/>
    <property type="molecule type" value="Genomic_DNA"/>
</dbReference>
<dbReference type="RefSeq" id="WP_062768272.1">
    <property type="nucleotide sequence ID" value="NZ_CP121027.1"/>
</dbReference>
<dbReference type="AlphaFoldDB" id="A0A162K351"/>
<proteinExistence type="predicted"/>
<feature type="domain" description="Enoyl reductase (ER)" evidence="3">
    <location>
        <begin position="22"/>
        <end position="336"/>
    </location>
</feature>
<sequence>MTALPQTALPDTMTAIEITAPGGPEVLKPCTRPVPQPGHGEVLIRVAAAGVNKPDSLQRQGNYPPPPGASDIPGLEVAGVVVAAGDGVTRVKPGDRVCALVTGGGYAEYVAAPQEQCLPVPAGLDLVKAAALPETYFTVWTNVFERGALKAGERLLVHGGSSGIGTTAIQLAAALGAEVYATAGSDDKCRACEELGATLAINYRTADFKEAVEAATAGDPGVDVILDMVGGPYLGRNLQLLRRDGRLVYIAFLQGPKTEVDLRPIMMKRLTVTGSTLRARPVAEKAAIADALAEKVWPLIEAGRVGPVIDSVMPFDRAADAHARLDGSTHVGKIVLKVADL</sequence>
<accession>A0A162K351</accession>
<dbReference type="CDD" id="cd05276">
    <property type="entry name" value="p53_inducible_oxidoreductase"/>
    <property type="match status" value="1"/>
</dbReference>
<reference evidence="4 5" key="1">
    <citation type="submission" date="2015-12" db="EMBL/GenBank/DDBJ databases">
        <title>Genome sequence of Tistrella mobilis MCCC 1A02139.</title>
        <authorList>
            <person name="Lu L."/>
            <person name="Lai Q."/>
            <person name="Shao Z."/>
            <person name="Qian P."/>
        </authorList>
    </citation>
    <scope>NUCLEOTIDE SEQUENCE [LARGE SCALE GENOMIC DNA]</scope>
    <source>
        <strain evidence="4 5">MCCC 1A02139</strain>
    </source>
</reference>
<dbReference type="PANTHER" id="PTHR48106:SF8">
    <property type="entry name" value="OS02G0805600 PROTEIN"/>
    <property type="match status" value="1"/>
</dbReference>
<dbReference type="InterPro" id="IPR020843">
    <property type="entry name" value="ER"/>
</dbReference>
<dbReference type="InterPro" id="IPR036291">
    <property type="entry name" value="NAD(P)-bd_dom_sf"/>
</dbReference>
<dbReference type="InterPro" id="IPR011032">
    <property type="entry name" value="GroES-like_sf"/>
</dbReference>
<dbReference type="GO" id="GO:0016651">
    <property type="term" value="F:oxidoreductase activity, acting on NAD(P)H"/>
    <property type="evidence" value="ECO:0007669"/>
    <property type="project" value="TreeGrafter"/>
</dbReference>
<evidence type="ECO:0000256" key="2">
    <source>
        <dbReference type="ARBA" id="ARBA00023002"/>
    </source>
</evidence>
<keyword evidence="2" id="KW-0560">Oxidoreductase</keyword>
<dbReference type="SMART" id="SM00829">
    <property type="entry name" value="PKS_ER"/>
    <property type="match status" value="1"/>
</dbReference>
<dbReference type="SUPFAM" id="SSF51735">
    <property type="entry name" value="NAD(P)-binding Rossmann-fold domains"/>
    <property type="match status" value="1"/>
</dbReference>
<comment type="caution">
    <text evidence="4">The sequence shown here is derived from an EMBL/GenBank/DDBJ whole genome shotgun (WGS) entry which is preliminary data.</text>
</comment>
<evidence type="ECO:0000313" key="4">
    <source>
        <dbReference type="EMBL" id="KYO50391.1"/>
    </source>
</evidence>
<dbReference type="GO" id="GO:0070402">
    <property type="term" value="F:NADPH binding"/>
    <property type="evidence" value="ECO:0007669"/>
    <property type="project" value="TreeGrafter"/>
</dbReference>
<dbReference type="OrthoDB" id="9780520at2"/>
<dbReference type="InterPro" id="IPR013154">
    <property type="entry name" value="ADH-like_N"/>
</dbReference>
<protein>
    <submittedName>
        <fullName evidence="4">NAD(P)H-quinone oxidoreductase</fullName>
    </submittedName>
</protein>
<evidence type="ECO:0000256" key="1">
    <source>
        <dbReference type="ARBA" id="ARBA00022857"/>
    </source>
</evidence>
<dbReference type="Gene3D" id="3.90.180.10">
    <property type="entry name" value="Medium-chain alcohol dehydrogenases, catalytic domain"/>
    <property type="match status" value="1"/>
</dbReference>
<dbReference type="Gene3D" id="3.40.50.720">
    <property type="entry name" value="NAD(P)-binding Rossmann-like Domain"/>
    <property type="match status" value="1"/>
</dbReference>
<dbReference type="SUPFAM" id="SSF50129">
    <property type="entry name" value="GroES-like"/>
    <property type="match status" value="1"/>
</dbReference>
<organism evidence="4 5">
    <name type="scientific">Tistrella mobilis</name>
    <dbReference type="NCBI Taxonomy" id="171437"/>
    <lineage>
        <taxon>Bacteria</taxon>
        <taxon>Pseudomonadati</taxon>
        <taxon>Pseudomonadota</taxon>
        <taxon>Alphaproteobacteria</taxon>
        <taxon>Geminicoccales</taxon>
        <taxon>Geminicoccaceae</taxon>
        <taxon>Tistrella</taxon>
    </lineage>
</organism>
<dbReference type="InterPro" id="IPR014189">
    <property type="entry name" value="Quinone_OxRdtase_PIG3"/>
</dbReference>
<gene>
    <name evidence="4" type="ORF">AUP44_13385</name>
</gene>
<dbReference type="NCBIfam" id="TIGR02824">
    <property type="entry name" value="quinone_pig3"/>
    <property type="match status" value="1"/>
</dbReference>
<dbReference type="Pfam" id="PF00107">
    <property type="entry name" value="ADH_zinc_N"/>
    <property type="match status" value="1"/>
</dbReference>
<name>A0A162K351_9PROT</name>
<keyword evidence="1" id="KW-0521">NADP</keyword>
<dbReference type="InterPro" id="IPR013149">
    <property type="entry name" value="ADH-like_C"/>
</dbReference>
<evidence type="ECO:0000259" key="3">
    <source>
        <dbReference type="SMART" id="SM00829"/>
    </source>
</evidence>
<evidence type="ECO:0000313" key="5">
    <source>
        <dbReference type="Proteomes" id="UP000075787"/>
    </source>
</evidence>
<dbReference type="PANTHER" id="PTHR48106">
    <property type="entry name" value="QUINONE OXIDOREDUCTASE PIG3-RELATED"/>
    <property type="match status" value="1"/>
</dbReference>
<dbReference type="Proteomes" id="UP000075787">
    <property type="component" value="Unassembled WGS sequence"/>
</dbReference>
<dbReference type="GeneID" id="97242732"/>
<dbReference type="Pfam" id="PF08240">
    <property type="entry name" value="ADH_N"/>
    <property type="match status" value="1"/>
</dbReference>